<keyword evidence="8" id="KW-0238">DNA-binding</keyword>
<feature type="domain" description="C2H2-type" evidence="13">
    <location>
        <begin position="1155"/>
        <end position="1183"/>
    </location>
</feature>
<feature type="domain" description="C2H2-type" evidence="13">
    <location>
        <begin position="1000"/>
        <end position="1028"/>
    </location>
</feature>
<feature type="compositionally biased region" description="Polar residues" evidence="12">
    <location>
        <begin position="442"/>
        <end position="460"/>
    </location>
</feature>
<gene>
    <name evidence="14" type="ORF">D915_000156</name>
</gene>
<dbReference type="Proteomes" id="UP000230066">
    <property type="component" value="Unassembled WGS sequence"/>
</dbReference>
<dbReference type="PROSITE" id="PS50157">
    <property type="entry name" value="ZINC_FINGER_C2H2_2"/>
    <property type="match status" value="6"/>
</dbReference>
<evidence type="ECO:0000256" key="3">
    <source>
        <dbReference type="ARBA" id="ARBA00022723"/>
    </source>
</evidence>
<feature type="domain" description="C2H2-type" evidence="13">
    <location>
        <begin position="325"/>
        <end position="352"/>
    </location>
</feature>
<evidence type="ECO:0000256" key="6">
    <source>
        <dbReference type="ARBA" id="ARBA00022833"/>
    </source>
</evidence>
<dbReference type="FunFam" id="3.30.160.60:FF:000075">
    <property type="entry name" value="Putative zinc finger protein 536"/>
    <property type="match status" value="1"/>
</dbReference>
<keyword evidence="5 11" id="KW-0863">Zinc-finger</keyword>
<feature type="compositionally biased region" description="Basic and acidic residues" evidence="12">
    <location>
        <begin position="804"/>
        <end position="816"/>
    </location>
</feature>
<comment type="similarity">
    <text evidence="2">Belongs to the krueppel C2H2-type zinc-finger protein family.</text>
</comment>
<sequence>MSNATTHRLHGCETICFPIQPTGVLRTELKLNLCTNETTMKPDPLEPGRNCSDQSADEHSPNSEAPSNDPSYQTSSKDYAEVTMCICPVCGFSASSPRGQDEHMETEHGECLMMGSSKSSTVPGDRLSPVPDVFTSTNFGLRASSTPQQRPSQTQEQNQHQQQSLPVVSCSSSVTANVTTTNGLGLPHAISLPHFPYESESGQNQTNAVAISSHLIPDDDTTTDVIPTTEAKSSSDWPRTTIKNRAYRGSLGRTTRTASASKLSNCESSLTNALLLQKVDSRRRYRCNICPATFPWHGDLTEHLRLAHGMQKTRESARSGKAGNFCCNYCKYVAKYQSELRRHMRLHWGVKPFACVFCPYRSAWKGDLKRHMESHHRERFNSESELVEIMSQFKNNAGTTVNGFPLSAKSVPDAYKFGSDYESDNGDDGSFQFQDNHDLSSGEASLSSFPKPLSTTDSIPPSCSNANTLKTESQFENPLVCTICSYKAQNQSKLQNHMAGHMNLKPFKCPICEHRSNYKWDVRKHLRSQHPNQADLSVVVLSGLDKTGETNVTVPCNLSSPESPMSLCIDLASKTSDQQTTLSTIPTSSVIPRNLTRPWSPQTASVECEPDSEVVPIDLSVKDQIIPLCTAFQMPQPGTVSPVDDAKFVPTLLRQPIASDTVVIQHTVSSLVDSKPTLINQLSSSVGCLKTSLPMMGDLPAPMVQNSNPVPSHHSSPPVSGTISWTPGMGLDQTELLTSSTNNSNTIGLILNLQQQLLIHGLLPSWPPRTISTMPVTTPTPLPLRVSSATCSDNFMPVLNLTDSRTDPIDSSRTHLTEATSTSDPLGMREKKTPSEWSSTDTDPSELMHPGRSTFGLNLAEASEGQNEPLKRARGRKSTACYNRSSGGGGGGGGSGGSIGPKEEQWKRHQCSGCGHRSNWKWDINKHIKVAHPERTNITTVTLDLEEARQTFGEYMNRLKLSRNRYLNDATGGGLGSSTGPGSSWSGGLASTGEGYYRPYKCSVCGHRSNWKWDVRKHIKQMHNSEAEVITLSLDEARRTIHQYKSCRRQQQTRLVETTFKPEPRYESPERRMIYISQDQNSEMGERSSDKSPNTACRIEPSVVDMRNLTQSSKRDQNSHVVESGERVGPSDGSGSVGAAAVGSVTKSKSFKMYYPCRQCGRRFRSYQNLFFHLHHKHHAETNDVKSPSLPPLSVRFYYAVSRNSPRVMCLNRLQRMKVLNNENCIPQSSSEDLIPRSKPTPDVSDQQLEVDERSMISIIGPSRKKSSPTNLSTVPSTTDTNASRFLVQNAFQRDRLLRARRRTGTSNLPVASPLRSSVSHDNVNLLTCDTKTDHSGPDECSPQTVRLLTELLDNVLNILEGKPYPLATDSTGSEMSTENCDGEVISHLTDLIQRRLSKNETTISDPLHVALDTSTSSNEENLPLGTDEHVHRTRSDRPIGKILHHPEVEQRFLRLVTLFHSQRRDQSIFPSKRFRPSGSSAHTDT</sequence>
<keyword evidence="7" id="KW-0805">Transcription regulation</keyword>
<protein>
    <submittedName>
        <fullName evidence="14">Zinc finger protein 45</fullName>
    </submittedName>
</protein>
<feature type="compositionally biased region" description="Low complexity" evidence="12">
    <location>
        <begin position="144"/>
        <end position="165"/>
    </location>
</feature>
<dbReference type="Gene3D" id="3.30.160.60">
    <property type="entry name" value="Classic Zinc Finger"/>
    <property type="match status" value="4"/>
</dbReference>
<evidence type="ECO:0000256" key="12">
    <source>
        <dbReference type="SAM" id="MobiDB-lite"/>
    </source>
</evidence>
<keyword evidence="15" id="KW-1185">Reference proteome</keyword>
<evidence type="ECO:0000256" key="4">
    <source>
        <dbReference type="ARBA" id="ARBA00022737"/>
    </source>
</evidence>
<feature type="region of interest" description="Disordered" evidence="12">
    <location>
        <begin position="137"/>
        <end position="165"/>
    </location>
</feature>
<comment type="caution">
    <text evidence="14">The sequence shown here is derived from an EMBL/GenBank/DDBJ whole genome shotgun (WGS) entry which is preliminary data.</text>
</comment>
<evidence type="ECO:0000256" key="8">
    <source>
        <dbReference type="ARBA" id="ARBA00023125"/>
    </source>
</evidence>
<feature type="domain" description="C2H2-type" evidence="13">
    <location>
        <begin position="353"/>
        <end position="380"/>
    </location>
</feature>
<dbReference type="SUPFAM" id="SSF57667">
    <property type="entry name" value="beta-beta-alpha zinc fingers"/>
    <property type="match status" value="3"/>
</dbReference>
<dbReference type="SMART" id="SM00355">
    <property type="entry name" value="ZnF_C2H2"/>
    <property type="match status" value="9"/>
</dbReference>
<evidence type="ECO:0000313" key="14">
    <source>
        <dbReference type="EMBL" id="THD28962.1"/>
    </source>
</evidence>
<evidence type="ECO:0000256" key="9">
    <source>
        <dbReference type="ARBA" id="ARBA00023163"/>
    </source>
</evidence>
<comment type="subcellular location">
    <subcellularLocation>
        <location evidence="1">Nucleus</location>
    </subcellularLocation>
</comment>
<dbReference type="GO" id="GO:0003677">
    <property type="term" value="F:DNA binding"/>
    <property type="evidence" value="ECO:0007669"/>
    <property type="project" value="UniProtKB-KW"/>
</dbReference>
<dbReference type="GO" id="GO:0005634">
    <property type="term" value="C:nucleus"/>
    <property type="evidence" value="ECO:0007669"/>
    <property type="project" value="UniProtKB-SubCell"/>
</dbReference>
<feature type="region of interest" description="Disordered" evidence="12">
    <location>
        <begin position="1079"/>
        <end position="1139"/>
    </location>
</feature>
<keyword evidence="10" id="KW-0539">Nucleus</keyword>
<dbReference type="InterPro" id="IPR050888">
    <property type="entry name" value="ZnF_C2H2-type_TF"/>
</dbReference>
<feature type="region of interest" description="Disordered" evidence="12">
    <location>
        <begin position="1226"/>
        <end position="1246"/>
    </location>
</feature>
<evidence type="ECO:0000256" key="2">
    <source>
        <dbReference type="ARBA" id="ARBA00006991"/>
    </source>
</evidence>
<feature type="region of interest" description="Disordered" evidence="12">
    <location>
        <begin position="864"/>
        <end position="908"/>
    </location>
</feature>
<dbReference type="PANTHER" id="PTHR24406">
    <property type="entry name" value="TRANSCRIPTIONAL REPRESSOR CTCFL-RELATED"/>
    <property type="match status" value="1"/>
</dbReference>
<dbReference type="EMBL" id="JXXN02000033">
    <property type="protein sequence ID" value="THD28962.1"/>
    <property type="molecule type" value="Genomic_DNA"/>
</dbReference>
<dbReference type="GO" id="GO:0008270">
    <property type="term" value="F:zinc ion binding"/>
    <property type="evidence" value="ECO:0007669"/>
    <property type="project" value="UniProtKB-KW"/>
</dbReference>
<keyword evidence="6" id="KW-0862">Zinc</keyword>
<evidence type="ECO:0000259" key="13">
    <source>
        <dbReference type="PROSITE" id="PS50157"/>
    </source>
</evidence>
<feature type="compositionally biased region" description="Basic and acidic residues" evidence="12">
    <location>
        <begin position="1113"/>
        <end position="1126"/>
    </location>
</feature>
<reference evidence="14" key="1">
    <citation type="submission" date="2019-03" db="EMBL/GenBank/DDBJ databases">
        <title>Improved annotation for the trematode Fasciola hepatica.</title>
        <authorList>
            <person name="Choi Y.-J."/>
            <person name="Martin J."/>
            <person name="Mitreva M."/>
        </authorList>
    </citation>
    <scope>NUCLEOTIDE SEQUENCE [LARGE SCALE GENOMIC DNA]</scope>
</reference>
<feature type="domain" description="C2H2-type" evidence="13">
    <location>
        <begin position="285"/>
        <end position="313"/>
    </location>
</feature>
<evidence type="ECO:0000256" key="7">
    <source>
        <dbReference type="ARBA" id="ARBA00023015"/>
    </source>
</evidence>
<evidence type="ECO:0000256" key="5">
    <source>
        <dbReference type="ARBA" id="ARBA00022771"/>
    </source>
</evidence>
<feature type="compositionally biased region" description="Gly residues" evidence="12">
    <location>
        <begin position="886"/>
        <end position="899"/>
    </location>
</feature>
<feature type="compositionally biased region" description="Polar residues" evidence="12">
    <location>
        <begin position="62"/>
        <end position="75"/>
    </location>
</feature>
<feature type="region of interest" description="Disordered" evidence="12">
    <location>
        <begin position="802"/>
        <end position="850"/>
    </location>
</feature>
<feature type="region of interest" description="Disordered" evidence="12">
    <location>
        <begin position="37"/>
        <end position="75"/>
    </location>
</feature>
<proteinExistence type="inferred from homology"/>
<organism evidence="14 15">
    <name type="scientific">Fasciola hepatica</name>
    <name type="common">Liver fluke</name>
    <dbReference type="NCBI Taxonomy" id="6192"/>
    <lineage>
        <taxon>Eukaryota</taxon>
        <taxon>Metazoa</taxon>
        <taxon>Spiralia</taxon>
        <taxon>Lophotrochozoa</taxon>
        <taxon>Platyhelminthes</taxon>
        <taxon>Trematoda</taxon>
        <taxon>Digenea</taxon>
        <taxon>Plagiorchiida</taxon>
        <taxon>Echinostomata</taxon>
        <taxon>Echinostomatoidea</taxon>
        <taxon>Fasciolidae</taxon>
        <taxon>Fasciola</taxon>
    </lineage>
</organism>
<evidence type="ECO:0000313" key="15">
    <source>
        <dbReference type="Proteomes" id="UP000230066"/>
    </source>
</evidence>
<dbReference type="PROSITE" id="PS00028">
    <property type="entry name" value="ZINC_FINGER_C2H2_1"/>
    <property type="match status" value="2"/>
</dbReference>
<keyword evidence="9" id="KW-0804">Transcription</keyword>
<keyword evidence="3" id="KW-0479">Metal-binding</keyword>
<dbReference type="InterPro" id="IPR036236">
    <property type="entry name" value="Znf_C2H2_sf"/>
</dbReference>
<feature type="region of interest" description="Disordered" evidence="12">
    <location>
        <begin position="428"/>
        <end position="460"/>
    </location>
</feature>
<accession>A0A4E0S3I7</accession>
<evidence type="ECO:0000256" key="10">
    <source>
        <dbReference type="ARBA" id="ARBA00023242"/>
    </source>
</evidence>
<dbReference type="InterPro" id="IPR013087">
    <property type="entry name" value="Znf_C2H2_type"/>
</dbReference>
<evidence type="ECO:0000256" key="1">
    <source>
        <dbReference type="ARBA" id="ARBA00004123"/>
    </source>
</evidence>
<keyword evidence="4" id="KW-0677">Repeat</keyword>
<feature type="domain" description="C2H2-type" evidence="13">
    <location>
        <begin position="479"/>
        <end position="506"/>
    </location>
</feature>
<evidence type="ECO:0000256" key="11">
    <source>
        <dbReference type="PROSITE-ProRule" id="PRU00042"/>
    </source>
</evidence>
<name>A0A4E0S3I7_FASHE</name>